<evidence type="ECO:0000313" key="1">
    <source>
        <dbReference type="EMBL" id="ERF68783.1"/>
    </source>
</evidence>
<dbReference type="EMBL" id="KE721494">
    <property type="protein sequence ID" value="ERF68783.1"/>
    <property type="molecule type" value="Genomic_DNA"/>
</dbReference>
<proteinExistence type="predicted"/>
<evidence type="ECO:0000313" key="2">
    <source>
        <dbReference type="Proteomes" id="UP000019373"/>
    </source>
</evidence>
<accession>U1G9V1</accession>
<reference evidence="2" key="1">
    <citation type="journal article" date="2014" name="BMC Genomics">
        <title>Genome characteristics reveal the impact of lichenization on lichen-forming fungus Endocarpon pusillum Hedwig (Verrucariales, Ascomycota).</title>
        <authorList>
            <person name="Wang Y.-Y."/>
            <person name="Liu B."/>
            <person name="Zhang X.-Y."/>
            <person name="Zhou Q.-M."/>
            <person name="Zhang T."/>
            <person name="Li H."/>
            <person name="Yu Y.-F."/>
            <person name="Zhang X.-L."/>
            <person name="Hao X.-Y."/>
            <person name="Wang M."/>
            <person name="Wang L."/>
            <person name="Wei J.-C."/>
        </authorList>
    </citation>
    <scope>NUCLEOTIDE SEQUENCE [LARGE SCALE GENOMIC DNA]</scope>
    <source>
        <strain evidence="2">Z07020 / HMAS-L-300199</strain>
    </source>
</reference>
<sequence>MRQDTSVPMASVAVVAPFDTIIEAGVDAVVSGQRQRLEDWVAKKAEPSITRPENATHQDTLVPIVSVAVVAPFDTIIEAGVDAVVSGQRQRLEDWVKVAVGRDRPYYQ</sequence>
<organism evidence="1 2">
    <name type="scientific">Endocarpon pusillum (strain Z07020 / HMAS-L-300199)</name>
    <name type="common">Lichen-forming fungus</name>
    <dbReference type="NCBI Taxonomy" id="1263415"/>
    <lineage>
        <taxon>Eukaryota</taxon>
        <taxon>Fungi</taxon>
        <taxon>Dikarya</taxon>
        <taxon>Ascomycota</taxon>
        <taxon>Pezizomycotina</taxon>
        <taxon>Eurotiomycetes</taxon>
        <taxon>Chaetothyriomycetidae</taxon>
        <taxon>Verrucariales</taxon>
        <taxon>Verrucariaceae</taxon>
        <taxon>Endocarpon</taxon>
    </lineage>
</organism>
<name>U1G9V1_ENDPU</name>
<dbReference type="RefSeq" id="XP_007805613.1">
    <property type="nucleotide sequence ID" value="XM_007807422.1"/>
</dbReference>
<protein>
    <submittedName>
        <fullName evidence="1">Uncharacterized protein</fullName>
    </submittedName>
</protein>
<keyword evidence="2" id="KW-1185">Reference proteome</keyword>
<dbReference type="AlphaFoldDB" id="U1G9V1"/>
<dbReference type="Proteomes" id="UP000019373">
    <property type="component" value="Unassembled WGS sequence"/>
</dbReference>
<gene>
    <name evidence="1" type="ORF">EPUS_07270</name>
</gene>
<dbReference type="GeneID" id="19242155"/>
<dbReference type="HOGENOM" id="CLU_2196949_0_0_1"/>